<feature type="transmembrane region" description="Helical" evidence="2">
    <location>
        <begin position="179"/>
        <end position="204"/>
    </location>
</feature>
<gene>
    <name evidence="4" type="ORF">jhhlp_005727</name>
</gene>
<dbReference type="OrthoDB" id="5215637at2759"/>
<evidence type="ECO:0000313" key="5">
    <source>
        <dbReference type="Proteomes" id="UP000233524"/>
    </source>
</evidence>
<keyword evidence="2" id="KW-0812">Transmembrane</keyword>
<evidence type="ECO:0000256" key="1">
    <source>
        <dbReference type="SAM" id="MobiDB-lite"/>
    </source>
</evidence>
<dbReference type="STRING" id="41688.A0A2N3N3X3"/>
<feature type="compositionally biased region" description="Basic and acidic residues" evidence="1">
    <location>
        <begin position="257"/>
        <end position="277"/>
    </location>
</feature>
<accession>A0A2N3N3X3</accession>
<organism evidence="4 5">
    <name type="scientific">Lomentospora prolificans</name>
    <dbReference type="NCBI Taxonomy" id="41688"/>
    <lineage>
        <taxon>Eukaryota</taxon>
        <taxon>Fungi</taxon>
        <taxon>Dikarya</taxon>
        <taxon>Ascomycota</taxon>
        <taxon>Pezizomycotina</taxon>
        <taxon>Sordariomycetes</taxon>
        <taxon>Hypocreomycetidae</taxon>
        <taxon>Microascales</taxon>
        <taxon>Microascaceae</taxon>
        <taxon>Lomentospora</taxon>
    </lineage>
</organism>
<dbReference type="AlphaFoldDB" id="A0A2N3N3X3"/>
<keyword evidence="5" id="KW-1185">Reference proteome</keyword>
<dbReference type="EMBL" id="NLAX01000701">
    <property type="protein sequence ID" value="PKS07127.1"/>
    <property type="molecule type" value="Genomic_DNA"/>
</dbReference>
<dbReference type="Proteomes" id="UP000233524">
    <property type="component" value="Unassembled WGS sequence"/>
</dbReference>
<keyword evidence="3" id="KW-0732">Signal</keyword>
<name>A0A2N3N3X3_9PEZI</name>
<keyword evidence="2" id="KW-0472">Membrane</keyword>
<dbReference type="InParanoid" id="A0A2N3N3X3"/>
<keyword evidence="2" id="KW-1133">Transmembrane helix</keyword>
<feature type="chain" id="PRO_5014969278" evidence="3">
    <location>
        <begin position="23"/>
        <end position="341"/>
    </location>
</feature>
<protein>
    <submittedName>
        <fullName evidence="4">Uncharacterized protein</fullName>
    </submittedName>
</protein>
<sequence length="341" mass="37323">MLQSLLPFPMPLLLLLSATALAQDGAPIRPEVPCYAPDGVTMADDSYRPCNNLGVLTDSGMFSSCCRLNAVLETRELCDARGLCIQGDTIRRGFCTDSSWDDPACLNYCMNDAENGSFNGSAALTSCNDGTFCCGSDNDDCCGTSSAFTIPPAAALTDSPQATVTETVQAVRAQQMTPFYVWIAMGASILFVMLLALGAMLFLLRHVRHLKKRNEELMEAAAIRDSRAPVLPRTPHVASMQEFREFNTIYGELLAKREKQEQEDREREKQREQDIERRRKMSMSVRSETDTMVGERSDVGASPMPMMGATASSISEEGPLESPSPATSGIDTPPIPPRDRR</sequence>
<feature type="compositionally biased region" description="Basic and acidic residues" evidence="1">
    <location>
        <begin position="287"/>
        <end position="298"/>
    </location>
</feature>
<evidence type="ECO:0000256" key="2">
    <source>
        <dbReference type="SAM" id="Phobius"/>
    </source>
</evidence>
<dbReference type="VEuPathDB" id="FungiDB:jhhlp_005727"/>
<feature type="region of interest" description="Disordered" evidence="1">
    <location>
        <begin position="257"/>
        <end position="341"/>
    </location>
</feature>
<feature type="signal peptide" evidence="3">
    <location>
        <begin position="1"/>
        <end position="22"/>
    </location>
</feature>
<comment type="caution">
    <text evidence="4">The sequence shown here is derived from an EMBL/GenBank/DDBJ whole genome shotgun (WGS) entry which is preliminary data.</text>
</comment>
<evidence type="ECO:0000313" key="4">
    <source>
        <dbReference type="EMBL" id="PKS07127.1"/>
    </source>
</evidence>
<evidence type="ECO:0000256" key="3">
    <source>
        <dbReference type="SAM" id="SignalP"/>
    </source>
</evidence>
<reference evidence="4 5" key="1">
    <citation type="journal article" date="2017" name="G3 (Bethesda)">
        <title>First Draft Genome Sequence of the Pathogenic Fungus Lomentospora prolificans (Formerly Scedosporium prolificans).</title>
        <authorList>
            <person name="Luo R."/>
            <person name="Zimin A."/>
            <person name="Workman R."/>
            <person name="Fan Y."/>
            <person name="Pertea G."/>
            <person name="Grossman N."/>
            <person name="Wear M.P."/>
            <person name="Jia B."/>
            <person name="Miller H."/>
            <person name="Casadevall A."/>
            <person name="Timp W."/>
            <person name="Zhang S.X."/>
            <person name="Salzberg S.L."/>
        </authorList>
    </citation>
    <scope>NUCLEOTIDE SEQUENCE [LARGE SCALE GENOMIC DNA]</scope>
    <source>
        <strain evidence="4 5">JHH-5317</strain>
    </source>
</reference>
<proteinExistence type="predicted"/>